<dbReference type="SUPFAM" id="SSF56059">
    <property type="entry name" value="Glutathione synthetase ATP-binding domain-like"/>
    <property type="match status" value="1"/>
</dbReference>
<dbReference type="EMBL" id="JBBHLI010000004">
    <property type="protein sequence ID" value="MEK9501263.1"/>
    <property type="molecule type" value="Genomic_DNA"/>
</dbReference>
<keyword evidence="1" id="KW-0067">ATP-binding</keyword>
<sequence>MAEHIILVDSAKSWPEGLPDLQVVPVRAYLTDPAWSERRGVRAVNLCRDMHYHSAGYYASLLAEARGHRVLPSVRTIQDLSRKALYLGEVESLDRRTQSALDRRVPEGSAGTELEVFLVFGESDDPDLQPLARALFDTFPAPLLRVEFRRREDWRIAAIRTAGLARLPAPMQPFFSDVLSRSLRRPWRRPRAPSTGRWEIAVLHDPEEEMPPSDRGALAAFIRAARREGLTARLITRRDFGRLAEFDALYIRETTNVNHHTWRFARKAEAEGLVVIDDPDSILRCTNKIYLAELLARARIGTPKSVIVSRDELDRAEAALGYPMILKVPDGAFSRGVFKVADRAELERRTAPLFEHSDLLLAQAWTYTPFDWRIGILAGEALFACRYHMSRGHWQILHHGAPAGDREGAVDTLPVDDVPATVIATARRAAALIGDGLYGVDLKETPEGVKVIEVNDNPNIDAGVEDRVLGDELHRRLVREFVRRLERRTRGGALNR</sequence>
<dbReference type="InterPro" id="IPR025839">
    <property type="entry name" value="RLAN_dom"/>
</dbReference>
<name>A0ABU9EAU2_9BACT</name>
<feature type="domain" description="ATP-grasp" evidence="2">
    <location>
        <begin position="292"/>
        <end position="482"/>
    </location>
</feature>
<dbReference type="InterPro" id="IPR013815">
    <property type="entry name" value="ATP_grasp_subdomain_1"/>
</dbReference>
<dbReference type="Proteomes" id="UP001484239">
    <property type="component" value="Unassembled WGS sequence"/>
</dbReference>
<keyword evidence="1" id="KW-0547">Nucleotide-binding</keyword>
<organism evidence="3 4">
    <name type="scientific">Gaopeijia maritima</name>
    <dbReference type="NCBI Taxonomy" id="3119007"/>
    <lineage>
        <taxon>Bacteria</taxon>
        <taxon>Pseudomonadati</taxon>
        <taxon>Gemmatimonadota</taxon>
        <taxon>Longimicrobiia</taxon>
        <taxon>Gaopeijiales</taxon>
        <taxon>Gaopeijiaceae</taxon>
        <taxon>Gaopeijia</taxon>
    </lineage>
</organism>
<evidence type="ECO:0000313" key="3">
    <source>
        <dbReference type="EMBL" id="MEK9501263.1"/>
    </source>
</evidence>
<evidence type="ECO:0000313" key="4">
    <source>
        <dbReference type="Proteomes" id="UP001484239"/>
    </source>
</evidence>
<evidence type="ECO:0000256" key="1">
    <source>
        <dbReference type="PROSITE-ProRule" id="PRU00409"/>
    </source>
</evidence>
<dbReference type="PANTHER" id="PTHR21621:SF0">
    <property type="entry name" value="BETA-CITRYLGLUTAMATE SYNTHASE B-RELATED"/>
    <property type="match status" value="1"/>
</dbReference>
<evidence type="ECO:0000259" key="2">
    <source>
        <dbReference type="PROSITE" id="PS50975"/>
    </source>
</evidence>
<dbReference type="Gene3D" id="3.30.1490.20">
    <property type="entry name" value="ATP-grasp fold, A domain"/>
    <property type="match status" value="1"/>
</dbReference>
<dbReference type="Gene3D" id="3.40.50.20">
    <property type="match status" value="1"/>
</dbReference>
<dbReference type="Gene3D" id="3.30.470.20">
    <property type="entry name" value="ATP-grasp fold, B domain"/>
    <property type="match status" value="1"/>
</dbReference>
<proteinExistence type="predicted"/>
<protein>
    <submittedName>
        <fullName evidence="3">RimK family protein</fullName>
    </submittedName>
</protein>
<reference evidence="3 4" key="1">
    <citation type="submission" date="2024-02" db="EMBL/GenBank/DDBJ databases">
        <title>A novel Gemmatimonadota bacterium.</title>
        <authorList>
            <person name="Du Z.-J."/>
            <person name="Ye Y.-Q."/>
        </authorList>
    </citation>
    <scope>NUCLEOTIDE SEQUENCE [LARGE SCALE GENOMIC DNA]</scope>
    <source>
        <strain evidence="3 4">DH-20</strain>
    </source>
</reference>
<dbReference type="PANTHER" id="PTHR21621">
    <property type="entry name" value="RIBOSOMAL PROTEIN S6 MODIFICATION PROTEIN"/>
    <property type="match status" value="1"/>
</dbReference>
<accession>A0ABU9EAU2</accession>
<dbReference type="InterPro" id="IPR011761">
    <property type="entry name" value="ATP-grasp"/>
</dbReference>
<comment type="caution">
    <text evidence="3">The sequence shown here is derived from an EMBL/GenBank/DDBJ whole genome shotgun (WGS) entry which is preliminary data.</text>
</comment>
<keyword evidence="4" id="KW-1185">Reference proteome</keyword>
<gene>
    <name evidence="3" type="ORF">WI372_09760</name>
</gene>
<dbReference type="PROSITE" id="PS50975">
    <property type="entry name" value="ATP_GRASP"/>
    <property type="match status" value="1"/>
</dbReference>
<dbReference type="RefSeq" id="WP_405277453.1">
    <property type="nucleotide sequence ID" value="NZ_CP144380.1"/>
</dbReference>
<dbReference type="Pfam" id="PF14401">
    <property type="entry name" value="RLAN"/>
    <property type="match status" value="1"/>
</dbReference>